<proteinExistence type="predicted"/>
<sequence>MYGILKYASSIEGELDVWTDCLLLNPRRNSAFLVNFDKLLRSASASSGRVEVYEYLRFVFGHDLERR</sequence>
<dbReference type="Proteomes" id="UP000295484">
    <property type="component" value="Unassembled WGS sequence"/>
</dbReference>
<reference evidence="1 2" key="1">
    <citation type="submission" date="2019-03" db="EMBL/GenBank/DDBJ databases">
        <title>Genomic Encyclopedia of Type Strains, Phase IV (KMG-IV): sequencing the most valuable type-strain genomes for metagenomic binning, comparative biology and taxonomic classification.</title>
        <authorList>
            <person name="Goeker M."/>
        </authorList>
    </citation>
    <scope>NUCLEOTIDE SEQUENCE [LARGE SCALE GENOMIC DNA]</scope>
    <source>
        <strain evidence="1 2">JA181</strain>
    </source>
</reference>
<comment type="caution">
    <text evidence="1">The sequence shown here is derived from an EMBL/GenBank/DDBJ whole genome shotgun (WGS) entry which is preliminary data.</text>
</comment>
<organism evidence="1 2">
    <name type="scientific">Rhodovulum visakhapatnamense</name>
    <dbReference type="NCBI Taxonomy" id="364297"/>
    <lineage>
        <taxon>Bacteria</taxon>
        <taxon>Pseudomonadati</taxon>
        <taxon>Pseudomonadota</taxon>
        <taxon>Alphaproteobacteria</taxon>
        <taxon>Rhodobacterales</taxon>
        <taxon>Paracoccaceae</taxon>
        <taxon>Rhodovulum</taxon>
    </lineage>
</organism>
<accession>A0A4R8FZ77</accession>
<protein>
    <submittedName>
        <fullName evidence="1">Uncharacterized protein</fullName>
    </submittedName>
</protein>
<dbReference type="EMBL" id="SOEB01000004">
    <property type="protein sequence ID" value="TDX32014.1"/>
    <property type="molecule type" value="Genomic_DNA"/>
</dbReference>
<evidence type="ECO:0000313" key="1">
    <source>
        <dbReference type="EMBL" id="TDX32014.1"/>
    </source>
</evidence>
<name>A0A4R8FZ77_9RHOB</name>
<dbReference type="AlphaFoldDB" id="A0A4R8FZ77"/>
<evidence type="ECO:0000313" key="2">
    <source>
        <dbReference type="Proteomes" id="UP000295484"/>
    </source>
</evidence>
<gene>
    <name evidence="1" type="ORF">EV657_104212</name>
</gene>